<evidence type="ECO:0000256" key="1">
    <source>
        <dbReference type="ARBA" id="ARBA00004167"/>
    </source>
</evidence>
<evidence type="ECO:0000313" key="9">
    <source>
        <dbReference type="Proteomes" id="UP000192917"/>
    </source>
</evidence>
<dbReference type="AlphaFoldDB" id="A0A1Y6CXY7"/>
<dbReference type="InterPro" id="IPR005498">
    <property type="entry name" value="T4SS_VirB10/TraB/TrbI"/>
</dbReference>
<evidence type="ECO:0000256" key="4">
    <source>
        <dbReference type="ARBA" id="ARBA00022989"/>
    </source>
</evidence>
<dbReference type="STRING" id="560819.SAMN05428998_15310"/>
<comment type="similarity">
    <text evidence="2">Belongs to the TrbI/VirB10 family.</text>
</comment>
<evidence type="ECO:0000256" key="7">
    <source>
        <dbReference type="SAM" id="Phobius"/>
    </source>
</evidence>
<gene>
    <name evidence="8" type="ORF">SAMN05428998_15310</name>
</gene>
<feature type="transmembrane region" description="Helical" evidence="7">
    <location>
        <begin position="32"/>
        <end position="52"/>
    </location>
</feature>
<dbReference type="GO" id="GO:0016020">
    <property type="term" value="C:membrane"/>
    <property type="evidence" value="ECO:0007669"/>
    <property type="project" value="UniProtKB-SubCell"/>
</dbReference>
<dbReference type="EMBL" id="FWZX01000053">
    <property type="protein sequence ID" value="SMF84136.1"/>
    <property type="molecule type" value="Genomic_DNA"/>
</dbReference>
<feature type="compositionally biased region" description="Low complexity" evidence="6">
    <location>
        <begin position="98"/>
        <end position="108"/>
    </location>
</feature>
<evidence type="ECO:0000256" key="5">
    <source>
        <dbReference type="ARBA" id="ARBA00023136"/>
    </source>
</evidence>
<dbReference type="RefSeq" id="WP_085127295.1">
    <property type="nucleotide sequence ID" value="NZ_FWZX01000053.1"/>
</dbReference>
<dbReference type="Pfam" id="PF03743">
    <property type="entry name" value="TrbI"/>
    <property type="match status" value="1"/>
</dbReference>
<evidence type="ECO:0000256" key="2">
    <source>
        <dbReference type="ARBA" id="ARBA00010265"/>
    </source>
</evidence>
<evidence type="ECO:0000256" key="3">
    <source>
        <dbReference type="ARBA" id="ARBA00022692"/>
    </source>
</evidence>
<dbReference type="CDD" id="cd16429">
    <property type="entry name" value="VirB10"/>
    <property type="match status" value="1"/>
</dbReference>
<comment type="subcellular location">
    <subcellularLocation>
        <location evidence="1">Membrane</location>
        <topology evidence="1">Single-pass membrane protein</topology>
    </subcellularLocation>
</comment>
<feature type="compositionally biased region" description="Low complexity" evidence="6">
    <location>
        <begin position="121"/>
        <end position="132"/>
    </location>
</feature>
<evidence type="ECO:0000313" key="8">
    <source>
        <dbReference type="EMBL" id="SMF84136.1"/>
    </source>
</evidence>
<keyword evidence="3 7" id="KW-0812">Transmembrane</keyword>
<protein>
    <submittedName>
        <fullName evidence="8">Type IV secretion system protein VirB10</fullName>
    </submittedName>
</protein>
<name>A0A1Y6CXY7_9PROT</name>
<keyword evidence="5 7" id="KW-0472">Membrane</keyword>
<sequence length="397" mass="40855">MNKPIASSEKEIAAELRLRQAPIPVTRISRKVLIGLGAVGSAAIVGAVAWAMGNHGAHAAKPELYAVDSKTQPEGLAALPKDYSTASAAPKLGPPLPGDLGPPMLAAAQAGDPSTGSGPTAGSPQASQAAQQLDQERDSARTSRLFAGDAASGGAVSNPAVAIPTAVPAGQPGAAPSVPEEQGLQDRKQAFLNGQSDPRTVSAERLQAPPSPYVVQAGSVIPAALVTGIRSDLPGQVIAQVSENVYDSPTGKVLLIPQGSKLIGTYDSQIAFGQRRVLLAWTRLILPGGRSIVLERQPVADPQGYAGLEDGVNNHWGQVFSAALVSTLLSVGADIGVNQNSSDLVQAFRFGFASSVNQAGQQVVGRSLQVQPTLTIRPGSPVRVMVTRDLVLEPFPT</sequence>
<feature type="region of interest" description="Disordered" evidence="6">
    <location>
        <begin position="87"/>
        <end position="141"/>
    </location>
</feature>
<dbReference type="Gene3D" id="2.40.128.260">
    <property type="entry name" value="Type IV secretion system, VirB10/TraB/TrbI"/>
    <property type="match status" value="1"/>
</dbReference>
<accession>A0A1Y6CXY7</accession>
<reference evidence="8 9" key="1">
    <citation type="submission" date="2017-04" db="EMBL/GenBank/DDBJ databases">
        <authorList>
            <person name="Afonso C.L."/>
            <person name="Miller P.J."/>
            <person name="Scott M.A."/>
            <person name="Spackman E."/>
            <person name="Goraichik I."/>
            <person name="Dimitrov K.M."/>
            <person name="Suarez D.L."/>
            <person name="Swayne D.E."/>
        </authorList>
    </citation>
    <scope>NUCLEOTIDE SEQUENCE [LARGE SCALE GENOMIC DNA]</scope>
    <source>
        <strain evidence="8 9">USBA 355</strain>
    </source>
</reference>
<keyword evidence="4 7" id="KW-1133">Transmembrane helix</keyword>
<proteinExistence type="inferred from homology"/>
<keyword evidence="9" id="KW-1185">Reference proteome</keyword>
<dbReference type="InterPro" id="IPR042217">
    <property type="entry name" value="T4SS_VirB10/TrbI"/>
</dbReference>
<dbReference type="Proteomes" id="UP000192917">
    <property type="component" value="Unassembled WGS sequence"/>
</dbReference>
<organism evidence="8 9">
    <name type="scientific">Tistlia consotensis USBA 355</name>
    <dbReference type="NCBI Taxonomy" id="560819"/>
    <lineage>
        <taxon>Bacteria</taxon>
        <taxon>Pseudomonadati</taxon>
        <taxon>Pseudomonadota</taxon>
        <taxon>Alphaproteobacteria</taxon>
        <taxon>Rhodospirillales</taxon>
        <taxon>Rhodovibrionaceae</taxon>
        <taxon>Tistlia</taxon>
    </lineage>
</organism>
<evidence type="ECO:0000256" key="6">
    <source>
        <dbReference type="SAM" id="MobiDB-lite"/>
    </source>
</evidence>